<sequence>SSSLLGNRIKYIASSSFLSLESLSHLYFDAFYMCGYVRHYEQCSPWGDGISSQEDLLENRILRVMIWVVAVLACFGNSAVILGRFLIREDNQIHSFFIKNLSLADLIMGIYLMIIASQDLNYRGVYLVYDIEWRNSWACDLSGILTTLSSEVSVLTLTLITFDRYMCITYPLSLRKRNIRLACTIIIVIWTISVLLSVLPTLGLSYFGSYFYRNNAVCVPLLLHEPWSNGWEYSVFMFVGLNLVSFAFISYAYCSMFFSIRQSRMVLRSTHVDHERSLMKRFSLIVITDFICWMPIICLKLAALGGLDIRGNLYSWIVIFILPVNSALNPLLYTLTTKVFKQTFWNRLYNIICRRNV</sequence>
<dbReference type="PRINTS" id="PR00373">
    <property type="entry name" value="GLYCHORMONER"/>
</dbReference>
<evidence type="ECO:0000256" key="5">
    <source>
        <dbReference type="ARBA" id="ARBA00022989"/>
    </source>
</evidence>
<keyword evidence="2" id="KW-0433">Leucine-rich repeat</keyword>
<keyword evidence="4" id="KW-0677">Repeat</keyword>
<proteinExistence type="predicted"/>
<dbReference type="AlphaFoldDB" id="V4BVX3"/>
<evidence type="ECO:0000256" key="2">
    <source>
        <dbReference type="ARBA" id="ARBA00022614"/>
    </source>
</evidence>
<feature type="transmembrane region" description="Helical" evidence="7">
    <location>
        <begin position="96"/>
        <end position="115"/>
    </location>
</feature>
<feature type="transmembrane region" description="Helical" evidence="7">
    <location>
        <begin position="281"/>
        <end position="307"/>
    </location>
</feature>
<dbReference type="SUPFAM" id="SSF81321">
    <property type="entry name" value="Family A G protein-coupled receptor-like"/>
    <property type="match status" value="1"/>
</dbReference>
<feature type="transmembrane region" description="Helical" evidence="7">
    <location>
        <begin position="235"/>
        <end position="260"/>
    </location>
</feature>
<name>V4BVX3_LOTGI</name>
<dbReference type="PRINTS" id="PR00237">
    <property type="entry name" value="GPCRRHODOPSN"/>
</dbReference>
<evidence type="ECO:0000256" key="1">
    <source>
        <dbReference type="ARBA" id="ARBA00004370"/>
    </source>
</evidence>
<feature type="transmembrane region" description="Helical" evidence="7">
    <location>
        <begin position="313"/>
        <end position="335"/>
    </location>
</feature>
<dbReference type="GO" id="GO:0008528">
    <property type="term" value="F:G protein-coupled peptide receptor activity"/>
    <property type="evidence" value="ECO:0007669"/>
    <property type="project" value="TreeGrafter"/>
</dbReference>
<dbReference type="PROSITE" id="PS50262">
    <property type="entry name" value="G_PROTEIN_RECEP_F1_2"/>
    <property type="match status" value="1"/>
</dbReference>
<dbReference type="Gene3D" id="1.20.1070.10">
    <property type="entry name" value="Rhodopsin 7-helix transmembrane proteins"/>
    <property type="match status" value="1"/>
</dbReference>
<feature type="transmembrane region" description="Helical" evidence="7">
    <location>
        <begin position="64"/>
        <end position="87"/>
    </location>
</feature>
<dbReference type="CTD" id="20251642"/>
<dbReference type="EMBL" id="KB201931">
    <property type="protein sequence ID" value="ESO93214.1"/>
    <property type="molecule type" value="Genomic_DNA"/>
</dbReference>
<gene>
    <name evidence="9" type="ORF">LOTGIDRAFT_62022</name>
</gene>
<feature type="non-terminal residue" evidence="9">
    <location>
        <position position="1"/>
    </location>
</feature>
<dbReference type="KEGG" id="lgi:LOTGIDRAFT_62022"/>
<dbReference type="PROSITE" id="PS00237">
    <property type="entry name" value="G_PROTEIN_RECEP_F1_1"/>
    <property type="match status" value="1"/>
</dbReference>
<dbReference type="Pfam" id="PF00001">
    <property type="entry name" value="7tm_1"/>
    <property type="match status" value="1"/>
</dbReference>
<accession>V4BVX3</accession>
<dbReference type="GO" id="GO:0007189">
    <property type="term" value="P:adenylate cyclase-activating G protein-coupled receptor signaling pathway"/>
    <property type="evidence" value="ECO:0007669"/>
    <property type="project" value="TreeGrafter"/>
</dbReference>
<keyword evidence="10" id="KW-1185">Reference proteome</keyword>
<feature type="transmembrane region" description="Helical" evidence="7">
    <location>
        <begin position="181"/>
        <end position="207"/>
    </location>
</feature>
<keyword evidence="6 7" id="KW-0472">Membrane</keyword>
<dbReference type="GO" id="GO:0005886">
    <property type="term" value="C:plasma membrane"/>
    <property type="evidence" value="ECO:0007669"/>
    <property type="project" value="TreeGrafter"/>
</dbReference>
<evidence type="ECO:0000256" key="7">
    <source>
        <dbReference type="SAM" id="Phobius"/>
    </source>
</evidence>
<dbReference type="GeneID" id="20251642"/>
<evidence type="ECO:0000256" key="4">
    <source>
        <dbReference type="ARBA" id="ARBA00022737"/>
    </source>
</evidence>
<feature type="domain" description="G-protein coupled receptors family 1 profile" evidence="8">
    <location>
        <begin position="76"/>
        <end position="333"/>
    </location>
</feature>
<feature type="non-terminal residue" evidence="9">
    <location>
        <position position="357"/>
    </location>
</feature>
<dbReference type="HOGENOM" id="CLU_006130_0_1_1"/>
<dbReference type="GO" id="GO:0016500">
    <property type="term" value="F:protein-hormone receptor activity"/>
    <property type="evidence" value="ECO:0007669"/>
    <property type="project" value="InterPro"/>
</dbReference>
<dbReference type="OrthoDB" id="2101615at2759"/>
<organism evidence="9 10">
    <name type="scientific">Lottia gigantea</name>
    <name type="common">Giant owl limpet</name>
    <dbReference type="NCBI Taxonomy" id="225164"/>
    <lineage>
        <taxon>Eukaryota</taxon>
        <taxon>Metazoa</taxon>
        <taxon>Spiralia</taxon>
        <taxon>Lophotrochozoa</taxon>
        <taxon>Mollusca</taxon>
        <taxon>Gastropoda</taxon>
        <taxon>Patellogastropoda</taxon>
        <taxon>Lottioidea</taxon>
        <taxon>Lottiidae</taxon>
        <taxon>Lottia</taxon>
    </lineage>
</organism>
<keyword evidence="3 7" id="KW-0812">Transmembrane</keyword>
<dbReference type="OMA" id="XNSAPNE"/>
<keyword evidence="5 7" id="KW-1133">Transmembrane helix</keyword>
<dbReference type="CDD" id="cd15137">
    <property type="entry name" value="7tmA_Relaxin_R"/>
    <property type="match status" value="1"/>
</dbReference>
<protein>
    <recommendedName>
        <fullName evidence="8">G-protein coupled receptors family 1 profile domain-containing protein</fullName>
    </recommendedName>
</protein>
<reference evidence="9 10" key="1">
    <citation type="journal article" date="2013" name="Nature">
        <title>Insights into bilaterian evolution from three spiralian genomes.</title>
        <authorList>
            <person name="Simakov O."/>
            <person name="Marletaz F."/>
            <person name="Cho S.J."/>
            <person name="Edsinger-Gonzales E."/>
            <person name="Havlak P."/>
            <person name="Hellsten U."/>
            <person name="Kuo D.H."/>
            <person name="Larsson T."/>
            <person name="Lv J."/>
            <person name="Arendt D."/>
            <person name="Savage R."/>
            <person name="Osoegawa K."/>
            <person name="de Jong P."/>
            <person name="Grimwood J."/>
            <person name="Chapman J.A."/>
            <person name="Shapiro H."/>
            <person name="Aerts A."/>
            <person name="Otillar R.P."/>
            <person name="Terry A.Y."/>
            <person name="Boore J.L."/>
            <person name="Grigoriev I.V."/>
            <person name="Lindberg D.R."/>
            <person name="Seaver E.C."/>
            <person name="Weisblat D.A."/>
            <person name="Putnam N.H."/>
            <person name="Rokhsar D.S."/>
        </authorList>
    </citation>
    <scope>NUCLEOTIDE SEQUENCE [LARGE SCALE GENOMIC DNA]</scope>
</reference>
<dbReference type="GO" id="GO:0009755">
    <property type="term" value="P:hormone-mediated signaling pathway"/>
    <property type="evidence" value="ECO:0007669"/>
    <property type="project" value="TreeGrafter"/>
</dbReference>
<evidence type="ECO:0000256" key="3">
    <source>
        <dbReference type="ARBA" id="ARBA00022692"/>
    </source>
</evidence>
<dbReference type="PANTHER" id="PTHR24372">
    <property type="entry name" value="GLYCOPROTEIN HORMONE RECEPTOR"/>
    <property type="match status" value="1"/>
</dbReference>
<dbReference type="InterPro" id="IPR000276">
    <property type="entry name" value="GPCR_Rhodpsn"/>
</dbReference>
<dbReference type="InterPro" id="IPR017452">
    <property type="entry name" value="GPCR_Rhodpsn_7TM"/>
</dbReference>
<dbReference type="PANTHER" id="PTHR24372:SF77">
    <property type="entry name" value="G-PROTEIN COUPLED RECEPTORS FAMILY 1 PROFILE DOMAIN-CONTAINING PROTEIN"/>
    <property type="match status" value="1"/>
</dbReference>
<evidence type="ECO:0000313" key="10">
    <source>
        <dbReference type="Proteomes" id="UP000030746"/>
    </source>
</evidence>
<evidence type="ECO:0000256" key="6">
    <source>
        <dbReference type="ARBA" id="ARBA00023136"/>
    </source>
</evidence>
<dbReference type="Proteomes" id="UP000030746">
    <property type="component" value="Unassembled WGS sequence"/>
</dbReference>
<comment type="subcellular location">
    <subcellularLocation>
        <location evidence="1">Membrane</location>
    </subcellularLocation>
</comment>
<evidence type="ECO:0000259" key="8">
    <source>
        <dbReference type="PROSITE" id="PS50262"/>
    </source>
</evidence>
<evidence type="ECO:0000313" key="9">
    <source>
        <dbReference type="EMBL" id="ESO93214.1"/>
    </source>
</evidence>
<dbReference type="InterPro" id="IPR002131">
    <property type="entry name" value="Gphrmn_rcpt_fam"/>
</dbReference>
<dbReference type="RefSeq" id="XP_009055899.1">
    <property type="nucleotide sequence ID" value="XM_009057651.1"/>
</dbReference>
<dbReference type="FunFam" id="1.20.1070.10:FF:000023">
    <property type="entry name" value="Relaxin family peptide receptor 1"/>
    <property type="match status" value="1"/>
</dbReference>